<evidence type="ECO:0000313" key="3">
    <source>
        <dbReference type="Proteomes" id="UP000527352"/>
    </source>
</evidence>
<evidence type="ECO:0000313" key="2">
    <source>
        <dbReference type="EMBL" id="NLQ24595.1"/>
    </source>
</evidence>
<dbReference type="RefSeq" id="WP_168826710.1">
    <property type="nucleotide sequence ID" value="NZ_JABAEB010000011.1"/>
</dbReference>
<gene>
    <name evidence="2" type="ORF">HGO26_17130</name>
</gene>
<keyword evidence="3" id="KW-1185">Reference proteome</keyword>
<evidence type="ECO:0000256" key="1">
    <source>
        <dbReference type="SAM" id="SignalP"/>
    </source>
</evidence>
<reference evidence="2 3" key="1">
    <citation type="submission" date="2020-04" db="EMBL/GenBank/DDBJ databases">
        <title>The first description of lens atrophy caused by putative novel Shewanella sp. that is a new emerging pathogen for cultured rainbow trout?</title>
        <authorList>
            <person name="Saticioglu I.B."/>
            <person name="Duman M."/>
            <person name="Altun S."/>
        </authorList>
    </citation>
    <scope>NUCLEOTIDE SEQUENCE [LARGE SCALE GENOMIC DNA]</scope>
    <source>
        <strain evidence="2 3">S-1</strain>
    </source>
</reference>
<name>A0ABX1KQW1_9GAMM</name>
<feature type="chain" id="PRO_5045106854" evidence="1">
    <location>
        <begin position="22"/>
        <end position="108"/>
    </location>
</feature>
<proteinExistence type="predicted"/>
<sequence>MKITMYIVFFLIMSVCGFVNAASGGSTGKITIITWYEGHTGVLIKQEGMSDLGECGRSDYYILDDKHPYFGEIYSLILSSHITSQSLSLHLDGCVQGLSRIRHITSSK</sequence>
<comment type="caution">
    <text evidence="2">The sequence shown here is derived from an EMBL/GenBank/DDBJ whole genome shotgun (WGS) entry which is preliminary data.</text>
</comment>
<keyword evidence="1" id="KW-0732">Signal</keyword>
<accession>A0ABX1KQW1</accession>
<dbReference type="Proteomes" id="UP000527352">
    <property type="component" value="Unassembled WGS sequence"/>
</dbReference>
<feature type="signal peptide" evidence="1">
    <location>
        <begin position="1"/>
        <end position="21"/>
    </location>
</feature>
<protein>
    <submittedName>
        <fullName evidence="2">Uncharacterized protein</fullName>
    </submittedName>
</protein>
<dbReference type="EMBL" id="JABAEB010000011">
    <property type="protein sequence ID" value="NLQ24595.1"/>
    <property type="molecule type" value="Genomic_DNA"/>
</dbReference>
<organism evidence="2 3">
    <name type="scientific">Shewanella oncorhynchi</name>
    <dbReference type="NCBI Taxonomy" id="2726434"/>
    <lineage>
        <taxon>Bacteria</taxon>
        <taxon>Pseudomonadati</taxon>
        <taxon>Pseudomonadota</taxon>
        <taxon>Gammaproteobacteria</taxon>
        <taxon>Alteromonadales</taxon>
        <taxon>Shewanellaceae</taxon>
        <taxon>Shewanella</taxon>
    </lineage>
</organism>